<dbReference type="EMBL" id="VSWD01000006">
    <property type="protein sequence ID" value="KAK3099267.1"/>
    <property type="molecule type" value="Genomic_DNA"/>
</dbReference>
<dbReference type="PANTHER" id="PTHR16253">
    <property type="entry name" value="TETRATRICOPEPTIDE REPEAT PROTEIN 22"/>
    <property type="match status" value="1"/>
</dbReference>
<sequence>MNTDTAPLLHASETLLIESEEDQTTQDNRTDETECKCPIDENQQSKKYNLYVVYAEKDVTEVEQLCEELYQTYKLRCMLAARDFTPGVPIDKNCKDNMDKSDKTLILITPSYLSSYWCEVETRRAFHIVKSRKRDFVVPVLFKPLDEKDELPPCLEFTTYIDAAKEIDLARKIYEAYEHDVVHELTHEEIRKQNGARLFSVQCRKSNTESFRGSRWSFPAIENIFPLPDEPEIPEVYEDVRTILNESTALRWFGVFFTIRRLMLLGLSIGFHGFAVLPVIIGGMIIATEKYEEQMDIFAIFVLSIFVALGTGLMAIPVSIAIGHKAMRKTEREILSHCLRKKGNYPFLAVIRCASWRLQPDEINIIRYDIESCKATIQEFLNNQGDLAAEVLSKEDVVIFLEEFLYQKRVAMVNWISQIPFSCRDPHNTWKNKQCVCEMFISEYPSQKKRYLQILTKRTTTIVI</sequence>
<protein>
    <recommendedName>
        <fullName evidence="2">TIR domain-containing protein</fullName>
    </recommendedName>
</protein>
<accession>A0AA88Y706</accession>
<dbReference type="SMART" id="SM00255">
    <property type="entry name" value="TIR"/>
    <property type="match status" value="1"/>
</dbReference>
<feature type="transmembrane region" description="Helical" evidence="1">
    <location>
        <begin position="262"/>
        <end position="286"/>
    </location>
</feature>
<comment type="caution">
    <text evidence="3">The sequence shown here is derived from an EMBL/GenBank/DDBJ whole genome shotgun (WGS) entry which is preliminary data.</text>
</comment>
<dbReference type="AlphaFoldDB" id="A0AA88Y706"/>
<proteinExistence type="predicted"/>
<reference evidence="3" key="1">
    <citation type="submission" date="2019-08" db="EMBL/GenBank/DDBJ databases">
        <title>The improved chromosome-level genome for the pearl oyster Pinctada fucata martensii using PacBio sequencing and Hi-C.</title>
        <authorList>
            <person name="Zheng Z."/>
        </authorList>
    </citation>
    <scope>NUCLEOTIDE SEQUENCE</scope>
    <source>
        <strain evidence="3">ZZ-2019</strain>
        <tissue evidence="3">Adductor muscle</tissue>
    </source>
</reference>
<evidence type="ECO:0000256" key="1">
    <source>
        <dbReference type="SAM" id="Phobius"/>
    </source>
</evidence>
<dbReference type="Proteomes" id="UP001186944">
    <property type="component" value="Unassembled WGS sequence"/>
</dbReference>
<name>A0AA88Y706_PINIB</name>
<evidence type="ECO:0000313" key="3">
    <source>
        <dbReference type="EMBL" id="KAK3099267.1"/>
    </source>
</evidence>
<keyword evidence="4" id="KW-1185">Reference proteome</keyword>
<feature type="transmembrane region" description="Helical" evidence="1">
    <location>
        <begin position="298"/>
        <end position="322"/>
    </location>
</feature>
<dbReference type="Gene3D" id="3.40.50.10140">
    <property type="entry name" value="Toll/interleukin-1 receptor homology (TIR) domain"/>
    <property type="match status" value="1"/>
</dbReference>
<dbReference type="InterPro" id="IPR035897">
    <property type="entry name" value="Toll_tir_struct_dom_sf"/>
</dbReference>
<dbReference type="Pfam" id="PF13676">
    <property type="entry name" value="TIR_2"/>
    <property type="match status" value="1"/>
</dbReference>
<feature type="domain" description="TIR" evidence="2">
    <location>
        <begin position="46"/>
        <end position="177"/>
    </location>
</feature>
<dbReference type="PROSITE" id="PS50104">
    <property type="entry name" value="TIR"/>
    <property type="match status" value="1"/>
</dbReference>
<evidence type="ECO:0000259" key="2">
    <source>
        <dbReference type="PROSITE" id="PS50104"/>
    </source>
</evidence>
<dbReference type="SUPFAM" id="SSF52200">
    <property type="entry name" value="Toll/Interleukin receptor TIR domain"/>
    <property type="match status" value="1"/>
</dbReference>
<dbReference type="InterPro" id="IPR042342">
    <property type="entry name" value="TTC22"/>
</dbReference>
<keyword evidence="1" id="KW-0472">Membrane</keyword>
<dbReference type="PANTHER" id="PTHR16253:SF0">
    <property type="entry name" value="TETRATRICOPEPTIDE REPEAT PROTEIN 22"/>
    <property type="match status" value="1"/>
</dbReference>
<dbReference type="InterPro" id="IPR000157">
    <property type="entry name" value="TIR_dom"/>
</dbReference>
<evidence type="ECO:0000313" key="4">
    <source>
        <dbReference type="Proteomes" id="UP001186944"/>
    </source>
</evidence>
<organism evidence="3 4">
    <name type="scientific">Pinctada imbricata</name>
    <name type="common">Atlantic pearl-oyster</name>
    <name type="synonym">Pinctada martensii</name>
    <dbReference type="NCBI Taxonomy" id="66713"/>
    <lineage>
        <taxon>Eukaryota</taxon>
        <taxon>Metazoa</taxon>
        <taxon>Spiralia</taxon>
        <taxon>Lophotrochozoa</taxon>
        <taxon>Mollusca</taxon>
        <taxon>Bivalvia</taxon>
        <taxon>Autobranchia</taxon>
        <taxon>Pteriomorphia</taxon>
        <taxon>Pterioida</taxon>
        <taxon>Pterioidea</taxon>
        <taxon>Pteriidae</taxon>
        <taxon>Pinctada</taxon>
    </lineage>
</organism>
<gene>
    <name evidence="3" type="ORF">FSP39_001899</name>
</gene>
<keyword evidence="1" id="KW-1133">Transmembrane helix</keyword>
<keyword evidence="1" id="KW-0812">Transmembrane</keyword>
<dbReference type="GO" id="GO:0007165">
    <property type="term" value="P:signal transduction"/>
    <property type="evidence" value="ECO:0007669"/>
    <property type="project" value="InterPro"/>
</dbReference>